<dbReference type="Gene3D" id="3.40.190.10">
    <property type="entry name" value="Periplasmic binding protein-like II"/>
    <property type="match status" value="1"/>
</dbReference>
<feature type="chain" id="PRO_5046351146" evidence="2">
    <location>
        <begin position="30"/>
        <end position="325"/>
    </location>
</feature>
<dbReference type="PANTHER" id="PTHR42928">
    <property type="entry name" value="TRICARBOXYLATE-BINDING PROTEIN"/>
    <property type="match status" value="1"/>
</dbReference>
<dbReference type="PANTHER" id="PTHR42928:SF5">
    <property type="entry name" value="BLR1237 PROTEIN"/>
    <property type="match status" value="1"/>
</dbReference>
<protein>
    <submittedName>
        <fullName evidence="3">Tripartite tricarboxylate transporter substrate binding protein</fullName>
    </submittedName>
</protein>
<proteinExistence type="inferred from homology"/>
<evidence type="ECO:0000313" key="3">
    <source>
        <dbReference type="EMBL" id="MDF3834207.1"/>
    </source>
</evidence>
<gene>
    <name evidence="3" type="ORF">P3W85_14780</name>
</gene>
<keyword evidence="2" id="KW-0732">Signal</keyword>
<dbReference type="RefSeq" id="WP_276265343.1">
    <property type="nucleotide sequence ID" value="NZ_JARJLM010000255.1"/>
</dbReference>
<dbReference type="EMBL" id="JARJLM010000255">
    <property type="protein sequence ID" value="MDF3834207.1"/>
    <property type="molecule type" value="Genomic_DNA"/>
</dbReference>
<dbReference type="SUPFAM" id="SSF53850">
    <property type="entry name" value="Periplasmic binding protein-like II"/>
    <property type="match status" value="1"/>
</dbReference>
<evidence type="ECO:0000256" key="2">
    <source>
        <dbReference type="SAM" id="SignalP"/>
    </source>
</evidence>
<evidence type="ECO:0000313" key="4">
    <source>
        <dbReference type="Proteomes" id="UP001216674"/>
    </source>
</evidence>
<name>A0ABT6API1_9BURK</name>
<dbReference type="InterPro" id="IPR005064">
    <property type="entry name" value="BUG"/>
</dbReference>
<dbReference type="Proteomes" id="UP001216674">
    <property type="component" value="Unassembled WGS sequence"/>
</dbReference>
<dbReference type="Gene3D" id="3.40.190.150">
    <property type="entry name" value="Bordetella uptake gene, domain 1"/>
    <property type="match status" value="1"/>
</dbReference>
<dbReference type="CDD" id="cd07012">
    <property type="entry name" value="PBP2_Bug_TTT"/>
    <property type="match status" value="1"/>
</dbReference>
<dbReference type="InterPro" id="IPR042100">
    <property type="entry name" value="Bug_dom1"/>
</dbReference>
<organism evidence="3 4">
    <name type="scientific">Cupriavidus basilensis</name>
    <dbReference type="NCBI Taxonomy" id="68895"/>
    <lineage>
        <taxon>Bacteria</taxon>
        <taxon>Pseudomonadati</taxon>
        <taxon>Pseudomonadota</taxon>
        <taxon>Betaproteobacteria</taxon>
        <taxon>Burkholderiales</taxon>
        <taxon>Burkholderiaceae</taxon>
        <taxon>Cupriavidus</taxon>
    </lineage>
</organism>
<evidence type="ECO:0000256" key="1">
    <source>
        <dbReference type="ARBA" id="ARBA00006987"/>
    </source>
</evidence>
<sequence length="325" mass="33776">MPFIPRRVACNAVLGILLAVLAGPTLAQANYPSKTIKFVNNFPPGGPSDILARSLADALQSSLKQTVIVENKAGARGNLGADAVAKSAADGYTVLVGIDTTFTINPHIYKTMAFKASDLKPVLIMASSGLLVGVNSGIGIKTMTELVARGKSKGLALSSGGSGSPGHLAAELFSDATQAKVAHIPYKGNTPAVMAVVAGEVDGGMLATPGMLPHVKSGKVTPMAVTSAQRSQLLPDTPTVAEAGLKDLEQEVLYLVMVPAATPEPVVQTLQKAMVEGLNRPDIQARMANLDLHPEVHTGADAAKRLQQTSERYARLARATGMKVE</sequence>
<keyword evidence="4" id="KW-1185">Reference proteome</keyword>
<accession>A0ABT6API1</accession>
<comment type="caution">
    <text evidence="3">The sequence shown here is derived from an EMBL/GenBank/DDBJ whole genome shotgun (WGS) entry which is preliminary data.</text>
</comment>
<comment type="similarity">
    <text evidence="1">Belongs to the UPF0065 (bug) family.</text>
</comment>
<dbReference type="PIRSF" id="PIRSF017082">
    <property type="entry name" value="YflP"/>
    <property type="match status" value="1"/>
</dbReference>
<feature type="signal peptide" evidence="2">
    <location>
        <begin position="1"/>
        <end position="29"/>
    </location>
</feature>
<reference evidence="3 4" key="1">
    <citation type="submission" date="2023-03" db="EMBL/GenBank/DDBJ databases">
        <title>Draft assemblies of triclosan tolerant bacteria isolated from returned activated sludge.</title>
        <authorList>
            <person name="Van Hamelsveld S."/>
        </authorList>
    </citation>
    <scope>NUCLEOTIDE SEQUENCE [LARGE SCALE GENOMIC DNA]</scope>
    <source>
        <strain evidence="3 4">GW210010_S58</strain>
    </source>
</reference>
<dbReference type="Pfam" id="PF03401">
    <property type="entry name" value="TctC"/>
    <property type="match status" value="1"/>
</dbReference>